<proteinExistence type="inferred from homology"/>
<dbReference type="Gene3D" id="3.40.50.12230">
    <property type="match status" value="1"/>
</dbReference>
<sequence length="284" mass="31939">MDKNIKIVLAGTPEFSVPIFEEVIKNFNVVALVSQPDKPANRGYKLIETPTKQLAQKYNIKLFQPEKIGQIYQELKELDYDILLTCAFGQYIPTKVLDLAKKASLNIHGSLLPKYRGAAPIQHALWNGDDKTGIDLIYMTAQMDAGNIIKEATLPILDTDTSDSLFAKMSELATLHITSWLNEFIAGDFSETIQDESLVVLSPKLLKEDAFLASSLTIEEAFNKIRAFSSNPGAYLLINDKRLKVYYATKNEVKNSIKLQFSNGNLYAVDYQFESKKRVTLQCK</sequence>
<dbReference type="SUPFAM" id="SSF50486">
    <property type="entry name" value="FMT C-terminal domain-like"/>
    <property type="match status" value="1"/>
</dbReference>
<keyword evidence="9" id="KW-1185">Reference proteome</keyword>
<dbReference type="Proteomes" id="UP000289497">
    <property type="component" value="Chromosome"/>
</dbReference>
<dbReference type="EC" id="2.1.2.9" evidence="2 5"/>
<dbReference type="InterPro" id="IPR002376">
    <property type="entry name" value="Formyl_transf_N"/>
</dbReference>
<keyword evidence="4 5" id="KW-0648">Protein biosynthesis</keyword>
<protein>
    <recommendedName>
        <fullName evidence="2 5">Methionyl-tRNA formyltransferase</fullName>
        <ecNumber evidence="2 5">2.1.2.9</ecNumber>
    </recommendedName>
</protein>
<feature type="domain" description="Formyl transferase C-terminal" evidence="7">
    <location>
        <begin position="205"/>
        <end position="256"/>
    </location>
</feature>
<evidence type="ECO:0000256" key="4">
    <source>
        <dbReference type="ARBA" id="ARBA00022917"/>
    </source>
</evidence>
<dbReference type="InterPro" id="IPR011034">
    <property type="entry name" value="Formyl_transferase-like_C_sf"/>
</dbReference>
<dbReference type="GO" id="GO:0005829">
    <property type="term" value="C:cytosol"/>
    <property type="evidence" value="ECO:0007669"/>
    <property type="project" value="TreeGrafter"/>
</dbReference>
<evidence type="ECO:0000256" key="2">
    <source>
        <dbReference type="ARBA" id="ARBA00012261"/>
    </source>
</evidence>
<dbReference type="SUPFAM" id="SSF53328">
    <property type="entry name" value="Formyltransferase"/>
    <property type="match status" value="1"/>
</dbReference>
<evidence type="ECO:0000256" key="5">
    <source>
        <dbReference type="HAMAP-Rule" id="MF_00182"/>
    </source>
</evidence>
<comment type="function">
    <text evidence="5">Attaches a formyl group to the free amino group of methionyl-tRNA(fMet). The formyl group appears to play a dual role in the initiator identity of N-formylmethionyl-tRNA by promoting its recognition by IF2 and preventing the misappropriation of this tRNA by the elongation apparatus.</text>
</comment>
<keyword evidence="3 5" id="KW-0808">Transferase</keyword>
<comment type="similarity">
    <text evidence="1 5">Belongs to the Fmt family.</text>
</comment>
<dbReference type="HAMAP" id="MF_00182">
    <property type="entry name" value="Formyl_trans"/>
    <property type="match status" value="1"/>
</dbReference>
<dbReference type="InterPro" id="IPR036477">
    <property type="entry name" value="Formyl_transf_N_sf"/>
</dbReference>
<evidence type="ECO:0000313" key="8">
    <source>
        <dbReference type="EMBL" id="VEU75924.1"/>
    </source>
</evidence>
<dbReference type="PANTHER" id="PTHR11138">
    <property type="entry name" value="METHIONYL-TRNA FORMYLTRANSFERASE"/>
    <property type="match status" value="1"/>
</dbReference>
<organism evidence="8 9">
    <name type="scientific">Mycoplasmopsis columboralis</name>
    <dbReference type="NCBI Taxonomy" id="171282"/>
    <lineage>
        <taxon>Bacteria</taxon>
        <taxon>Bacillati</taxon>
        <taxon>Mycoplasmatota</taxon>
        <taxon>Mycoplasmoidales</taxon>
        <taxon>Metamycoplasmataceae</taxon>
        <taxon>Mycoplasmopsis</taxon>
    </lineage>
</organism>
<reference evidence="8 9" key="1">
    <citation type="submission" date="2019-01" db="EMBL/GenBank/DDBJ databases">
        <authorList>
            <consortium name="Pathogen Informatics"/>
        </authorList>
    </citation>
    <scope>NUCLEOTIDE SEQUENCE [LARGE SCALE GENOMIC DNA]</scope>
    <source>
        <strain evidence="8 9">NCTC10179</strain>
    </source>
</reference>
<dbReference type="CDD" id="cd08646">
    <property type="entry name" value="FMT_core_Met-tRNA-FMT_N"/>
    <property type="match status" value="1"/>
</dbReference>
<accession>A0A449B5P0</accession>
<evidence type="ECO:0000256" key="3">
    <source>
        <dbReference type="ARBA" id="ARBA00022679"/>
    </source>
</evidence>
<dbReference type="InterPro" id="IPR041711">
    <property type="entry name" value="Met-tRNA-FMT_N"/>
</dbReference>
<name>A0A449B5P0_9BACT</name>
<evidence type="ECO:0000313" key="9">
    <source>
        <dbReference type="Proteomes" id="UP000289497"/>
    </source>
</evidence>
<dbReference type="AlphaFoldDB" id="A0A449B5P0"/>
<feature type="binding site" evidence="5">
    <location>
        <begin position="110"/>
        <end position="113"/>
    </location>
    <ligand>
        <name>(6S)-5,6,7,8-tetrahydrofolate</name>
        <dbReference type="ChEBI" id="CHEBI:57453"/>
    </ligand>
</feature>
<feature type="domain" description="Formyl transferase N-terminal" evidence="6">
    <location>
        <begin position="7"/>
        <end position="172"/>
    </location>
</feature>
<dbReference type="GO" id="GO:0004479">
    <property type="term" value="F:methionyl-tRNA formyltransferase activity"/>
    <property type="evidence" value="ECO:0007669"/>
    <property type="project" value="UniProtKB-UniRule"/>
</dbReference>
<dbReference type="InterPro" id="IPR005793">
    <property type="entry name" value="Formyl_trans_C"/>
</dbReference>
<dbReference type="OrthoDB" id="9802815at2"/>
<evidence type="ECO:0000259" key="7">
    <source>
        <dbReference type="Pfam" id="PF02911"/>
    </source>
</evidence>
<dbReference type="Pfam" id="PF00551">
    <property type="entry name" value="Formyl_trans_N"/>
    <property type="match status" value="1"/>
</dbReference>
<evidence type="ECO:0000256" key="1">
    <source>
        <dbReference type="ARBA" id="ARBA00010699"/>
    </source>
</evidence>
<comment type="catalytic activity">
    <reaction evidence="5">
        <text>L-methionyl-tRNA(fMet) + (6R)-10-formyltetrahydrofolate = N-formyl-L-methionyl-tRNA(fMet) + (6S)-5,6,7,8-tetrahydrofolate + H(+)</text>
        <dbReference type="Rhea" id="RHEA:24380"/>
        <dbReference type="Rhea" id="RHEA-COMP:9952"/>
        <dbReference type="Rhea" id="RHEA-COMP:9953"/>
        <dbReference type="ChEBI" id="CHEBI:15378"/>
        <dbReference type="ChEBI" id="CHEBI:57453"/>
        <dbReference type="ChEBI" id="CHEBI:78530"/>
        <dbReference type="ChEBI" id="CHEBI:78844"/>
        <dbReference type="ChEBI" id="CHEBI:195366"/>
        <dbReference type="EC" id="2.1.2.9"/>
    </reaction>
</comment>
<dbReference type="PANTHER" id="PTHR11138:SF5">
    <property type="entry name" value="METHIONYL-TRNA FORMYLTRANSFERASE, MITOCHONDRIAL"/>
    <property type="match status" value="1"/>
</dbReference>
<dbReference type="Pfam" id="PF02911">
    <property type="entry name" value="Formyl_trans_C"/>
    <property type="match status" value="1"/>
</dbReference>
<dbReference type="InterPro" id="IPR005794">
    <property type="entry name" value="Fmt"/>
</dbReference>
<dbReference type="NCBIfam" id="TIGR00460">
    <property type="entry name" value="fmt"/>
    <property type="match status" value="1"/>
</dbReference>
<dbReference type="EMBL" id="LR215039">
    <property type="protein sequence ID" value="VEU75924.1"/>
    <property type="molecule type" value="Genomic_DNA"/>
</dbReference>
<dbReference type="KEGG" id="mcou:NCTC10179_00080"/>
<gene>
    <name evidence="8" type="primary">MCYN0480</name>
    <name evidence="5" type="synonym">fmt</name>
    <name evidence="8" type="ORF">NCTC10179_00080</name>
</gene>
<evidence type="ECO:0000259" key="6">
    <source>
        <dbReference type="Pfam" id="PF00551"/>
    </source>
</evidence>